<name>X1M642_9ZZZZ</name>
<feature type="non-terminal residue" evidence="1">
    <location>
        <position position="1"/>
    </location>
</feature>
<proteinExistence type="predicted"/>
<reference evidence="1" key="1">
    <citation type="journal article" date="2014" name="Front. Microbiol.">
        <title>High frequency of phylogenetically diverse reductive dehalogenase-homologous genes in deep subseafloor sedimentary metagenomes.</title>
        <authorList>
            <person name="Kawai M."/>
            <person name="Futagami T."/>
            <person name="Toyoda A."/>
            <person name="Takaki Y."/>
            <person name="Nishi S."/>
            <person name="Hori S."/>
            <person name="Arai W."/>
            <person name="Tsubouchi T."/>
            <person name="Morono Y."/>
            <person name="Uchiyama I."/>
            <person name="Ito T."/>
            <person name="Fujiyama A."/>
            <person name="Inagaki F."/>
            <person name="Takami H."/>
        </authorList>
    </citation>
    <scope>NUCLEOTIDE SEQUENCE</scope>
    <source>
        <strain evidence="1">Expedition CK06-06</strain>
    </source>
</reference>
<protein>
    <submittedName>
        <fullName evidence="1">Uncharacterized protein</fullName>
    </submittedName>
</protein>
<sequence length="38" mass="4213">KAKVLITGGIKTGTPYIVKTGAVPRFKLNATHNFHYNR</sequence>
<gene>
    <name evidence="1" type="ORF">S06H3_24713</name>
</gene>
<comment type="caution">
    <text evidence="1">The sequence shown here is derived from an EMBL/GenBank/DDBJ whole genome shotgun (WGS) entry which is preliminary data.</text>
</comment>
<dbReference type="AlphaFoldDB" id="X1M642"/>
<organism evidence="1">
    <name type="scientific">marine sediment metagenome</name>
    <dbReference type="NCBI Taxonomy" id="412755"/>
    <lineage>
        <taxon>unclassified sequences</taxon>
        <taxon>metagenomes</taxon>
        <taxon>ecological metagenomes</taxon>
    </lineage>
</organism>
<accession>X1M642</accession>
<dbReference type="EMBL" id="BARV01013873">
    <property type="protein sequence ID" value="GAI27072.1"/>
    <property type="molecule type" value="Genomic_DNA"/>
</dbReference>
<evidence type="ECO:0000313" key="1">
    <source>
        <dbReference type="EMBL" id="GAI27072.1"/>
    </source>
</evidence>